<feature type="compositionally biased region" description="Basic and acidic residues" evidence="1">
    <location>
        <begin position="7"/>
        <end position="27"/>
    </location>
</feature>
<gene>
    <name evidence="3" type="ORF">NDI79_08175</name>
</gene>
<keyword evidence="2" id="KW-0812">Transmembrane</keyword>
<evidence type="ECO:0000256" key="2">
    <source>
        <dbReference type="SAM" id="Phobius"/>
    </source>
</evidence>
<evidence type="ECO:0000313" key="4">
    <source>
        <dbReference type="Proteomes" id="UP001254813"/>
    </source>
</evidence>
<feature type="transmembrane region" description="Helical" evidence="2">
    <location>
        <begin position="83"/>
        <end position="101"/>
    </location>
</feature>
<dbReference type="Proteomes" id="UP001254813">
    <property type="component" value="Unassembled WGS sequence"/>
</dbReference>
<protein>
    <submittedName>
        <fullName evidence="3">Uncharacterized protein</fullName>
    </submittedName>
</protein>
<sequence length="190" mass="20921">MPSESDDERRGESGDSTDDRSPEERARVAAAAIETIGVDRLADLVTQAWEEAGLPPFDEDEGRPAYGRRRNGRRKSPMNREDVDAEWLLVAAFVVLGFAVLDVPTTPVEYATHGAVLVAAVLAVFDPIRERETFLAAAMVALLAVAAVSMVDWYDRRTVVSIGLDGMFAMVLLVSLLRESHRRHRRDVSG</sequence>
<feature type="region of interest" description="Disordered" evidence="1">
    <location>
        <begin position="1"/>
        <end position="27"/>
    </location>
</feature>
<feature type="transmembrane region" description="Helical" evidence="2">
    <location>
        <begin position="159"/>
        <end position="177"/>
    </location>
</feature>
<evidence type="ECO:0000313" key="3">
    <source>
        <dbReference type="EMBL" id="MDS0294145.1"/>
    </source>
</evidence>
<keyword evidence="2" id="KW-1133">Transmembrane helix</keyword>
<feature type="compositionally biased region" description="Basic residues" evidence="1">
    <location>
        <begin position="66"/>
        <end position="77"/>
    </location>
</feature>
<feature type="transmembrane region" description="Helical" evidence="2">
    <location>
        <begin position="134"/>
        <end position="153"/>
    </location>
</feature>
<proteinExistence type="predicted"/>
<reference evidence="3 4" key="1">
    <citation type="submission" date="2022-06" db="EMBL/GenBank/DDBJ databases">
        <title>Halogeometricum sp. a new haloarchaeum isolate from saline soil.</title>
        <authorList>
            <person name="Strakova D."/>
            <person name="Galisteo C."/>
            <person name="Sanchez-Porro C."/>
            <person name="Ventosa A."/>
        </authorList>
    </citation>
    <scope>NUCLEOTIDE SEQUENCE [LARGE SCALE GENOMIC DNA]</scope>
    <source>
        <strain evidence="4">S3BR25-2</strain>
    </source>
</reference>
<comment type="caution">
    <text evidence="3">The sequence shown here is derived from an EMBL/GenBank/DDBJ whole genome shotgun (WGS) entry which is preliminary data.</text>
</comment>
<dbReference type="EMBL" id="JAMQOQ010000002">
    <property type="protein sequence ID" value="MDS0294145.1"/>
    <property type="molecule type" value="Genomic_DNA"/>
</dbReference>
<feature type="transmembrane region" description="Helical" evidence="2">
    <location>
        <begin position="107"/>
        <end position="125"/>
    </location>
</feature>
<accession>A0ABU2G028</accession>
<feature type="region of interest" description="Disordered" evidence="1">
    <location>
        <begin position="53"/>
        <end position="77"/>
    </location>
</feature>
<name>A0ABU2G028_9EURY</name>
<dbReference type="RefSeq" id="WP_310927990.1">
    <property type="nucleotide sequence ID" value="NZ_JAMQOQ010000002.1"/>
</dbReference>
<keyword evidence="4" id="KW-1185">Reference proteome</keyword>
<evidence type="ECO:0000256" key="1">
    <source>
        <dbReference type="SAM" id="MobiDB-lite"/>
    </source>
</evidence>
<organism evidence="3 4">
    <name type="scientific">Halogeometricum luteum</name>
    <dbReference type="NCBI Taxonomy" id="2950537"/>
    <lineage>
        <taxon>Archaea</taxon>
        <taxon>Methanobacteriati</taxon>
        <taxon>Methanobacteriota</taxon>
        <taxon>Stenosarchaea group</taxon>
        <taxon>Halobacteria</taxon>
        <taxon>Halobacteriales</taxon>
        <taxon>Haloferacaceae</taxon>
        <taxon>Halogeometricum</taxon>
    </lineage>
</organism>
<keyword evidence="2" id="KW-0472">Membrane</keyword>